<dbReference type="InterPro" id="IPR009078">
    <property type="entry name" value="Ferritin-like_SF"/>
</dbReference>
<feature type="domain" description="Ferritin/DPS" evidence="3">
    <location>
        <begin position="35"/>
        <end position="167"/>
    </location>
</feature>
<dbReference type="InterPro" id="IPR012347">
    <property type="entry name" value="Ferritin-like"/>
</dbReference>
<dbReference type="GO" id="GO:0006879">
    <property type="term" value="P:intracellular iron ion homeostasis"/>
    <property type="evidence" value="ECO:0007669"/>
    <property type="project" value="UniProtKB-KW"/>
</dbReference>
<dbReference type="InterPro" id="IPR008331">
    <property type="entry name" value="Ferritin_DPS_dom"/>
</dbReference>
<keyword evidence="1" id="KW-0409">Iron storage</keyword>
<accession>A0A9D1V710</accession>
<dbReference type="EMBL" id="DXFX01000024">
    <property type="protein sequence ID" value="HIX07183.1"/>
    <property type="molecule type" value="Genomic_DNA"/>
</dbReference>
<dbReference type="Pfam" id="PF00210">
    <property type="entry name" value="Ferritin"/>
    <property type="match status" value="1"/>
</dbReference>
<protein>
    <submittedName>
        <fullName evidence="4">Manganese catalase family protein</fullName>
    </submittedName>
</protein>
<evidence type="ECO:0000313" key="4">
    <source>
        <dbReference type="EMBL" id="HIX07183.1"/>
    </source>
</evidence>
<dbReference type="GO" id="GO:0020037">
    <property type="term" value="F:heme binding"/>
    <property type="evidence" value="ECO:0007669"/>
    <property type="project" value="TreeGrafter"/>
</dbReference>
<evidence type="ECO:0000313" key="5">
    <source>
        <dbReference type="Proteomes" id="UP000824204"/>
    </source>
</evidence>
<keyword evidence="2" id="KW-0408">Iron</keyword>
<dbReference type="AlphaFoldDB" id="A0A9D1V710"/>
<dbReference type="Proteomes" id="UP000824204">
    <property type="component" value="Unassembled WGS sequence"/>
</dbReference>
<sequence>MEGLQADLPYPETAGISEDAYSVRVISPAYADRGSEMTAILQYVFQAIVLQKQGLEEYAKMLERIAVAEMHHLEMLGSLLYQLGALPVFTSCPPRKIDFYSTGAVSYASDVRKMILDDILGETQAIYTYEEMIRKLKDEKVSAIIARIVLDEKLHLETLKNILRELNKQE</sequence>
<reference evidence="4" key="2">
    <citation type="submission" date="2021-04" db="EMBL/GenBank/DDBJ databases">
        <authorList>
            <person name="Gilroy R."/>
        </authorList>
    </citation>
    <scope>NUCLEOTIDE SEQUENCE</scope>
    <source>
        <strain evidence="4">811</strain>
    </source>
</reference>
<name>A0A9D1V710_9FIRM</name>
<dbReference type="Gene3D" id="1.20.1260.10">
    <property type="match status" value="1"/>
</dbReference>
<reference evidence="4" key="1">
    <citation type="journal article" date="2021" name="PeerJ">
        <title>Extensive microbial diversity within the chicken gut microbiome revealed by metagenomics and culture.</title>
        <authorList>
            <person name="Gilroy R."/>
            <person name="Ravi A."/>
            <person name="Getino M."/>
            <person name="Pursley I."/>
            <person name="Horton D.L."/>
            <person name="Alikhan N.F."/>
            <person name="Baker D."/>
            <person name="Gharbi K."/>
            <person name="Hall N."/>
            <person name="Watson M."/>
            <person name="Adriaenssens E.M."/>
            <person name="Foster-Nyarko E."/>
            <person name="Jarju S."/>
            <person name="Secka A."/>
            <person name="Antonio M."/>
            <person name="Oren A."/>
            <person name="Chaudhuri R.R."/>
            <person name="La Ragione R."/>
            <person name="Hildebrand F."/>
            <person name="Pallen M.J."/>
        </authorList>
    </citation>
    <scope>NUCLEOTIDE SEQUENCE</scope>
    <source>
        <strain evidence="4">811</strain>
    </source>
</reference>
<dbReference type="PANTHER" id="PTHR30295:SF0">
    <property type="entry name" value="BACTERIOFERRITIN"/>
    <property type="match status" value="1"/>
</dbReference>
<dbReference type="GO" id="GO:0005829">
    <property type="term" value="C:cytosol"/>
    <property type="evidence" value="ECO:0007669"/>
    <property type="project" value="TreeGrafter"/>
</dbReference>
<evidence type="ECO:0000256" key="2">
    <source>
        <dbReference type="ARBA" id="ARBA00023004"/>
    </source>
</evidence>
<dbReference type="PANTHER" id="PTHR30295">
    <property type="entry name" value="BACTERIOFERRITIN"/>
    <property type="match status" value="1"/>
</dbReference>
<dbReference type="SUPFAM" id="SSF47240">
    <property type="entry name" value="Ferritin-like"/>
    <property type="match status" value="1"/>
</dbReference>
<dbReference type="GO" id="GO:0004322">
    <property type="term" value="F:ferroxidase activity"/>
    <property type="evidence" value="ECO:0007669"/>
    <property type="project" value="TreeGrafter"/>
</dbReference>
<comment type="caution">
    <text evidence="4">The sequence shown here is derived from an EMBL/GenBank/DDBJ whole genome shotgun (WGS) entry which is preliminary data.</text>
</comment>
<evidence type="ECO:0000256" key="1">
    <source>
        <dbReference type="ARBA" id="ARBA00022434"/>
    </source>
</evidence>
<proteinExistence type="predicted"/>
<organism evidence="4 5">
    <name type="scientific">Candidatus Borkfalkia faecipullorum</name>
    <dbReference type="NCBI Taxonomy" id="2838510"/>
    <lineage>
        <taxon>Bacteria</taxon>
        <taxon>Bacillati</taxon>
        <taxon>Bacillota</taxon>
        <taxon>Clostridia</taxon>
        <taxon>Christensenellales</taxon>
        <taxon>Christensenellaceae</taxon>
        <taxon>Candidatus Borkfalkia</taxon>
    </lineage>
</organism>
<dbReference type="GO" id="GO:0008199">
    <property type="term" value="F:ferric iron binding"/>
    <property type="evidence" value="ECO:0007669"/>
    <property type="project" value="InterPro"/>
</dbReference>
<evidence type="ECO:0000259" key="3">
    <source>
        <dbReference type="Pfam" id="PF00210"/>
    </source>
</evidence>
<gene>
    <name evidence="4" type="ORF">H9741_01790</name>
</gene>